<name>A0A521ETH0_9BACT</name>
<dbReference type="EMBL" id="FXTP01000013">
    <property type="protein sequence ID" value="SMO87223.1"/>
    <property type="molecule type" value="Genomic_DNA"/>
</dbReference>
<dbReference type="RefSeq" id="WP_142455433.1">
    <property type="nucleotide sequence ID" value="NZ_FXTP01000013.1"/>
</dbReference>
<evidence type="ECO:0000313" key="2">
    <source>
        <dbReference type="Proteomes" id="UP000317557"/>
    </source>
</evidence>
<keyword evidence="2" id="KW-1185">Reference proteome</keyword>
<dbReference type="AlphaFoldDB" id="A0A521ETH0"/>
<gene>
    <name evidence="1" type="ORF">SAMN06265219_113137</name>
</gene>
<evidence type="ECO:0000313" key="1">
    <source>
        <dbReference type="EMBL" id="SMO87223.1"/>
    </source>
</evidence>
<accession>A0A521ETH0</accession>
<protein>
    <submittedName>
        <fullName evidence="1">Uncharacterized protein</fullName>
    </submittedName>
</protein>
<organism evidence="1 2">
    <name type="scientific">Gracilimonas mengyeensis</name>
    <dbReference type="NCBI Taxonomy" id="1302730"/>
    <lineage>
        <taxon>Bacteria</taxon>
        <taxon>Pseudomonadati</taxon>
        <taxon>Balneolota</taxon>
        <taxon>Balneolia</taxon>
        <taxon>Balneolales</taxon>
        <taxon>Balneolaceae</taxon>
        <taxon>Gracilimonas</taxon>
    </lineage>
</organism>
<reference evidence="1 2" key="1">
    <citation type="submission" date="2017-05" db="EMBL/GenBank/DDBJ databases">
        <authorList>
            <person name="Varghese N."/>
            <person name="Submissions S."/>
        </authorList>
    </citation>
    <scope>NUCLEOTIDE SEQUENCE [LARGE SCALE GENOMIC DNA]</scope>
    <source>
        <strain evidence="1 2">DSM 21985</strain>
    </source>
</reference>
<dbReference type="Proteomes" id="UP000317557">
    <property type="component" value="Unassembled WGS sequence"/>
</dbReference>
<sequence length="119" mass="14003">MNEIRVYQPGTRTTDYSKAEQIRKRTPNSFKKAQHVLNYAAKYVKNQGLFSSEKSRAQNLQNAIYDLEKALDQDGFMLEEKKTNGKAWVLIEYFSLFSDTFPNWQKEYQALSKFIPKCF</sequence>
<proteinExistence type="predicted"/>